<dbReference type="InterPro" id="IPR009057">
    <property type="entry name" value="Homeodomain-like_sf"/>
</dbReference>
<reference evidence="7" key="1">
    <citation type="journal article" date="2019" name="Int. J. Syst. Evol. Microbiol.">
        <title>The Global Catalogue of Microorganisms (GCM) 10K type strain sequencing project: providing services to taxonomists for standard genome sequencing and annotation.</title>
        <authorList>
            <consortium name="The Broad Institute Genomics Platform"/>
            <consortium name="The Broad Institute Genome Sequencing Center for Infectious Disease"/>
            <person name="Wu L."/>
            <person name="Ma J."/>
        </authorList>
    </citation>
    <scope>NUCLEOTIDE SEQUENCE [LARGE SCALE GENOMIC DNA]</scope>
    <source>
        <strain evidence="7">CCM 8479</strain>
    </source>
</reference>
<evidence type="ECO:0000313" key="7">
    <source>
        <dbReference type="Proteomes" id="UP001596156"/>
    </source>
</evidence>
<evidence type="ECO:0000256" key="3">
    <source>
        <dbReference type="ARBA" id="ARBA00023163"/>
    </source>
</evidence>
<accession>A0ABW0DAD8</accession>
<dbReference type="PROSITE" id="PS50977">
    <property type="entry name" value="HTH_TETR_2"/>
    <property type="match status" value="1"/>
</dbReference>
<dbReference type="RefSeq" id="WP_344645406.1">
    <property type="nucleotide sequence ID" value="NZ_BAAASS010000016.1"/>
</dbReference>
<comment type="caution">
    <text evidence="6">The sequence shown here is derived from an EMBL/GenBank/DDBJ whole genome shotgun (WGS) entry which is preliminary data.</text>
</comment>
<dbReference type="PANTHER" id="PTHR30055:SF234">
    <property type="entry name" value="HTH-TYPE TRANSCRIPTIONAL REGULATOR BETI"/>
    <property type="match status" value="1"/>
</dbReference>
<dbReference type="InterPro" id="IPR036271">
    <property type="entry name" value="Tet_transcr_reg_TetR-rel_C_sf"/>
</dbReference>
<dbReference type="PANTHER" id="PTHR30055">
    <property type="entry name" value="HTH-TYPE TRANSCRIPTIONAL REGULATOR RUTR"/>
    <property type="match status" value="1"/>
</dbReference>
<dbReference type="Gene3D" id="1.10.357.10">
    <property type="entry name" value="Tetracycline Repressor, domain 2"/>
    <property type="match status" value="1"/>
</dbReference>
<feature type="DNA-binding region" description="H-T-H motif" evidence="4">
    <location>
        <begin position="31"/>
        <end position="50"/>
    </location>
</feature>
<dbReference type="Pfam" id="PF00440">
    <property type="entry name" value="TetR_N"/>
    <property type="match status" value="1"/>
</dbReference>
<protein>
    <submittedName>
        <fullName evidence="6">TetR/AcrR family transcriptional regulator</fullName>
    </submittedName>
</protein>
<evidence type="ECO:0000256" key="4">
    <source>
        <dbReference type="PROSITE-ProRule" id="PRU00335"/>
    </source>
</evidence>
<sequence length="215" mass="23491">MRVSKNAEDRRAVILEAGMAVCKTIGFADAKVSDITKAAGIAKGTFYLYFDSKAHMLGALWERYVDTVVVTAEGVLREGDTWWPTVDRLLSALLDQALSNTDLHRIVYGTANAHALDICRAADERVIDLMASFITRGTCAGAFRVARPSWTCRMLYRAADSLLHELILAGAPIDAQELKGSFLELAHRALGAPPYVHPQPKGFRACPPTPCRTST</sequence>
<organism evidence="6 7">
    <name type="scientific">Streptomyces fimbriatus</name>
    <dbReference type="NCBI Taxonomy" id="68197"/>
    <lineage>
        <taxon>Bacteria</taxon>
        <taxon>Bacillati</taxon>
        <taxon>Actinomycetota</taxon>
        <taxon>Actinomycetes</taxon>
        <taxon>Kitasatosporales</taxon>
        <taxon>Streptomycetaceae</taxon>
        <taxon>Streptomyces</taxon>
    </lineage>
</organism>
<gene>
    <name evidence="6" type="ORF">ACFPN6_23000</name>
</gene>
<dbReference type="InterPro" id="IPR050109">
    <property type="entry name" value="HTH-type_TetR-like_transc_reg"/>
</dbReference>
<evidence type="ECO:0000259" key="5">
    <source>
        <dbReference type="PROSITE" id="PS50977"/>
    </source>
</evidence>
<dbReference type="InterPro" id="IPR001647">
    <property type="entry name" value="HTH_TetR"/>
</dbReference>
<dbReference type="SUPFAM" id="SSF46689">
    <property type="entry name" value="Homeodomain-like"/>
    <property type="match status" value="1"/>
</dbReference>
<dbReference type="Proteomes" id="UP001596156">
    <property type="component" value="Unassembled WGS sequence"/>
</dbReference>
<evidence type="ECO:0000256" key="2">
    <source>
        <dbReference type="ARBA" id="ARBA00023125"/>
    </source>
</evidence>
<feature type="domain" description="HTH tetR-type" evidence="5">
    <location>
        <begin position="8"/>
        <end position="68"/>
    </location>
</feature>
<dbReference type="SUPFAM" id="SSF48498">
    <property type="entry name" value="Tetracyclin repressor-like, C-terminal domain"/>
    <property type="match status" value="1"/>
</dbReference>
<dbReference type="EMBL" id="JBHSKL010000029">
    <property type="protein sequence ID" value="MFC5227398.1"/>
    <property type="molecule type" value="Genomic_DNA"/>
</dbReference>
<keyword evidence="7" id="KW-1185">Reference proteome</keyword>
<proteinExistence type="predicted"/>
<evidence type="ECO:0000313" key="6">
    <source>
        <dbReference type="EMBL" id="MFC5227398.1"/>
    </source>
</evidence>
<keyword evidence="3" id="KW-0804">Transcription</keyword>
<keyword evidence="2 4" id="KW-0238">DNA-binding</keyword>
<evidence type="ECO:0000256" key="1">
    <source>
        <dbReference type="ARBA" id="ARBA00023015"/>
    </source>
</evidence>
<dbReference type="PRINTS" id="PR00455">
    <property type="entry name" value="HTHTETR"/>
</dbReference>
<keyword evidence="1" id="KW-0805">Transcription regulation</keyword>
<name>A0ABW0DAD8_STRFI</name>